<dbReference type="PANTHER" id="PTHR11780">
    <property type="entry name" value="NADH-UBIQUINONE OXIDOREDUCTASE FLAVOPROTEIN 1 NDUFV1"/>
    <property type="match status" value="1"/>
</dbReference>
<keyword evidence="2" id="KW-1185">Reference proteome</keyword>
<organism evidence="1 2">
    <name type="scientific">Rickenella mellea</name>
    <dbReference type="NCBI Taxonomy" id="50990"/>
    <lineage>
        <taxon>Eukaryota</taxon>
        <taxon>Fungi</taxon>
        <taxon>Dikarya</taxon>
        <taxon>Basidiomycota</taxon>
        <taxon>Agaricomycotina</taxon>
        <taxon>Agaricomycetes</taxon>
        <taxon>Hymenochaetales</taxon>
        <taxon>Rickenellaceae</taxon>
        <taxon>Rickenella</taxon>
    </lineage>
</organism>
<gene>
    <name evidence="1" type="ORF">BD410DRAFT_845209</name>
</gene>
<name>A0A4Y7PLT2_9AGAM</name>
<dbReference type="InterPro" id="IPR050837">
    <property type="entry name" value="ComplexI_51kDa_subunit"/>
</dbReference>
<evidence type="ECO:0000313" key="2">
    <source>
        <dbReference type="Proteomes" id="UP000294933"/>
    </source>
</evidence>
<evidence type="ECO:0000313" key="1">
    <source>
        <dbReference type="EMBL" id="TDL15410.1"/>
    </source>
</evidence>
<proteinExistence type="predicted"/>
<accession>A0A4Y7PLT2</accession>
<dbReference type="STRING" id="50990.A0A4Y7PLT2"/>
<protein>
    <submittedName>
        <fullName evidence="1">Uncharacterized protein</fullName>
    </submittedName>
</protein>
<dbReference type="OrthoDB" id="42889at2759"/>
<reference evidence="1 2" key="1">
    <citation type="submission" date="2018-06" db="EMBL/GenBank/DDBJ databases">
        <title>A transcriptomic atlas of mushroom development highlights an independent origin of complex multicellularity.</title>
        <authorList>
            <consortium name="DOE Joint Genome Institute"/>
            <person name="Krizsan K."/>
            <person name="Almasi E."/>
            <person name="Merenyi Z."/>
            <person name="Sahu N."/>
            <person name="Viragh M."/>
            <person name="Koszo T."/>
            <person name="Mondo S."/>
            <person name="Kiss B."/>
            <person name="Balint B."/>
            <person name="Kues U."/>
            <person name="Barry K."/>
            <person name="Hegedus J.C."/>
            <person name="Henrissat B."/>
            <person name="Johnson J."/>
            <person name="Lipzen A."/>
            <person name="Ohm R."/>
            <person name="Nagy I."/>
            <person name="Pangilinan J."/>
            <person name="Yan J."/>
            <person name="Xiong Y."/>
            <person name="Grigoriev I.V."/>
            <person name="Hibbett D.S."/>
            <person name="Nagy L.G."/>
        </authorList>
    </citation>
    <scope>NUCLEOTIDE SEQUENCE [LARGE SCALE GENOMIC DNA]</scope>
    <source>
        <strain evidence="1 2">SZMC22713</strain>
    </source>
</reference>
<dbReference type="AlphaFoldDB" id="A0A4Y7PLT2"/>
<dbReference type="EMBL" id="ML170276">
    <property type="protein sequence ID" value="TDL15410.1"/>
    <property type="molecule type" value="Genomic_DNA"/>
</dbReference>
<dbReference type="VEuPathDB" id="FungiDB:BD410DRAFT_845209"/>
<sequence>MTFIYDGSRPTPAHFFVKDKDGILVDAHSWYDFSLKGVDSLGDWHRTKDFILKGDSSLIDTNTTFRLRGRVHAVFQNGLYLRFMNKPGWKNDPRPQYLVIADDSDPQHMAAPAPHPLPIGIV</sequence>
<dbReference type="Proteomes" id="UP000294933">
    <property type="component" value="Unassembled WGS sequence"/>
</dbReference>
<dbReference type="PANTHER" id="PTHR11780:SF10">
    <property type="entry name" value="NADH DEHYDROGENASE [UBIQUINONE] FLAVOPROTEIN 1, MITOCHONDRIAL"/>
    <property type="match status" value="1"/>
</dbReference>